<proteinExistence type="predicted"/>
<dbReference type="EMBL" id="CABM01000052">
    <property type="protein sequence ID" value="CBH98382.1"/>
    <property type="molecule type" value="Genomic_DNA"/>
</dbReference>
<evidence type="ECO:0000313" key="1">
    <source>
        <dbReference type="EMBL" id="CBH98382.1"/>
    </source>
</evidence>
<name>E6PTX5_9ZZZZ</name>
<protein>
    <recommendedName>
        <fullName evidence="2">HNH endonuclease</fullName>
    </recommendedName>
</protein>
<accession>E6PTX5</accession>
<gene>
    <name evidence="1" type="ORF">CARN2_3860</name>
</gene>
<dbReference type="AlphaFoldDB" id="E6PTX5"/>
<organism evidence="1">
    <name type="scientific">mine drainage metagenome</name>
    <dbReference type="NCBI Taxonomy" id="410659"/>
    <lineage>
        <taxon>unclassified sequences</taxon>
        <taxon>metagenomes</taxon>
        <taxon>ecological metagenomes</taxon>
    </lineage>
</organism>
<evidence type="ECO:0008006" key="2">
    <source>
        <dbReference type="Google" id="ProtNLM"/>
    </source>
</evidence>
<comment type="caution">
    <text evidence="1">The sequence shown here is derived from an EMBL/GenBank/DDBJ whole genome shotgun (WGS) entry which is preliminary data.</text>
</comment>
<reference evidence="1" key="1">
    <citation type="submission" date="2009-10" db="EMBL/GenBank/DDBJ databases">
        <title>Diversity of trophic interactions inside an arsenic-rich microbial ecosystem.</title>
        <authorList>
            <person name="Bertin P.N."/>
            <person name="Heinrich-Salmeron A."/>
            <person name="Pelletier E."/>
            <person name="Goulhen-Chollet F."/>
            <person name="Arsene-Ploetze F."/>
            <person name="Gallien S."/>
            <person name="Calteau A."/>
            <person name="Vallenet D."/>
            <person name="Casiot C."/>
            <person name="Chane-Woon-Ming B."/>
            <person name="Giloteaux L."/>
            <person name="Barakat M."/>
            <person name="Bonnefoy V."/>
            <person name="Bruneel O."/>
            <person name="Chandler M."/>
            <person name="Cleiss J."/>
            <person name="Duran R."/>
            <person name="Elbaz-Poulichet F."/>
            <person name="Fonknechten N."/>
            <person name="Lauga B."/>
            <person name="Mornico D."/>
            <person name="Ortet P."/>
            <person name="Schaeffer C."/>
            <person name="Siguier P."/>
            <person name="Alexander Thil Smith A."/>
            <person name="Van Dorsselaer A."/>
            <person name="Weissenbach J."/>
            <person name="Medigue C."/>
            <person name="Le Paslier D."/>
        </authorList>
    </citation>
    <scope>NUCLEOTIDE SEQUENCE</scope>
</reference>
<sequence>MVMPLPMPLHDNLRLVDDVVDERAAGINAAYFESIRQEWSDRVATYLQHQGSPEHIPRWNAIPAARKASFLNLYLAPHEDSAQGKMLTDLKRHKLTICPACGELGRPNTLDHYLPKGKYPHFCVTPVNLFPMCDACQKAKLEKTGTAGEPRFFLHPYFDVFIAEQVISVEIQPPYASPTFAVTLSDQLTAGQHSVMASHLRELLIEQRFAHFFKAESLRTLKLVGALRETGLPVAATLRAFEAHSRMPALNSWEHVYWSAVTENVAMLDFLENGVLPDFI</sequence>